<feature type="transmembrane region" description="Helical" evidence="7">
    <location>
        <begin position="390"/>
        <end position="410"/>
    </location>
</feature>
<evidence type="ECO:0000313" key="9">
    <source>
        <dbReference type="EMBL" id="MBA4501490.1"/>
    </source>
</evidence>
<accession>A0A7W1WWF8</accession>
<sequence length="565" mass="61869">MTNITAAATTATPLVDTRKPRRFMPGWYTVAWSSALLVMLPVLAVFWLALFPTENIWPHLVDTILPVYIQTTLLLLAGVGALSVIMGVGTAWLVTMCNFPGRRLFEWALLLPFAMPAYLIAYLYTDLLEYAGPVQGFLRDLFGWQTAREYWFPEIRSLGGAISMLTLVLYPYVYLLSRASFLEQSMSIRDASRIFGCSPLQSFYRISLPIARPAIAVGLSLVSMETLNDFGTVDYFAVKSLSAGIYDAWLNMGNLGAAAQIATLMMVFVILLISLERIARSRQQQFTSGDRFRTIDRYTLSPLKSGLATLACALPVILGFIVPFLVLSTYALPRLEQFTEADFLAHASHSFTLSALAALLTVVIAIILAYSKRLYPGFKALILATRLSSLGYALPGAVLAIGVVIPLAAFDNSIDAFMRQNFGFGTGLLLSGTPFAIVFAYCVRFLAVSSGSVEASLAKVTPSMDMASRSLGLNPLQTLRRVHLPLIRGGLMTALLVVFVDAMKELPATLILRPFNYDTLATYVYQYASDEMLETSALAALLIVLVGIVPVILLSRTITSTRQGE</sequence>
<dbReference type="InterPro" id="IPR000515">
    <property type="entry name" value="MetI-like"/>
</dbReference>
<dbReference type="PANTHER" id="PTHR30183:SF2">
    <property type="entry name" value="IRON UTILIZATION PROTEIN"/>
    <property type="match status" value="1"/>
</dbReference>
<evidence type="ECO:0000259" key="8">
    <source>
        <dbReference type="PROSITE" id="PS50928"/>
    </source>
</evidence>
<feature type="transmembrane region" description="Helical" evidence="7">
    <location>
        <begin position="27"/>
        <end position="48"/>
    </location>
</feature>
<feature type="transmembrane region" description="Helical" evidence="7">
    <location>
        <begin position="104"/>
        <end position="124"/>
    </location>
</feature>
<feature type="transmembrane region" description="Helical" evidence="7">
    <location>
        <begin position="68"/>
        <end position="92"/>
    </location>
</feature>
<feature type="transmembrane region" description="Helical" evidence="7">
    <location>
        <begin position="486"/>
        <end position="503"/>
    </location>
</feature>
<keyword evidence="5 7" id="KW-1133">Transmembrane helix</keyword>
<feature type="domain" description="ABC transmembrane type-1" evidence="8">
    <location>
        <begin position="69"/>
        <end position="276"/>
    </location>
</feature>
<dbReference type="GO" id="GO:0055085">
    <property type="term" value="P:transmembrane transport"/>
    <property type="evidence" value="ECO:0007669"/>
    <property type="project" value="InterPro"/>
</dbReference>
<feature type="transmembrane region" description="Helical" evidence="7">
    <location>
        <begin position="422"/>
        <end position="443"/>
    </location>
</feature>
<evidence type="ECO:0000256" key="2">
    <source>
        <dbReference type="ARBA" id="ARBA00022448"/>
    </source>
</evidence>
<name>A0A7W1WWF8_9GAMM</name>
<keyword evidence="6 7" id="KW-0472">Membrane</keyword>
<evidence type="ECO:0000256" key="4">
    <source>
        <dbReference type="ARBA" id="ARBA00022692"/>
    </source>
</evidence>
<dbReference type="AlphaFoldDB" id="A0A7W1WWF8"/>
<feature type="transmembrane region" description="Helical" evidence="7">
    <location>
        <begin position="351"/>
        <end position="370"/>
    </location>
</feature>
<dbReference type="GO" id="GO:0005886">
    <property type="term" value="C:plasma membrane"/>
    <property type="evidence" value="ECO:0007669"/>
    <property type="project" value="UniProtKB-SubCell"/>
</dbReference>
<feature type="transmembrane region" description="Helical" evidence="7">
    <location>
        <begin position="537"/>
        <end position="555"/>
    </location>
</feature>
<feature type="transmembrane region" description="Helical" evidence="7">
    <location>
        <begin position="257"/>
        <end position="275"/>
    </location>
</feature>
<keyword evidence="3" id="KW-1003">Cell membrane</keyword>
<reference evidence="9 10" key="1">
    <citation type="submission" date="2020-07" db="EMBL/GenBank/DDBJ databases">
        <title>Bacterium isolated from marien macroalgae.</title>
        <authorList>
            <person name="Zhu K."/>
            <person name="Lu D."/>
            <person name="Du Z."/>
        </authorList>
    </citation>
    <scope>NUCLEOTIDE SEQUENCE [LARGE SCALE GENOMIC DNA]</scope>
    <source>
        <strain evidence="9 10">3-1745</strain>
    </source>
</reference>
<dbReference type="PANTHER" id="PTHR30183">
    <property type="entry name" value="MOLYBDENUM TRANSPORT SYSTEM PERMEASE PROTEIN MODB"/>
    <property type="match status" value="1"/>
</dbReference>
<comment type="caution">
    <text evidence="9">The sequence shown here is derived from an EMBL/GenBank/DDBJ whole genome shotgun (WGS) entry which is preliminary data.</text>
</comment>
<dbReference type="EMBL" id="JACEMT010000036">
    <property type="protein sequence ID" value="MBA4501490.1"/>
    <property type="molecule type" value="Genomic_DNA"/>
</dbReference>
<protein>
    <submittedName>
        <fullName evidence="9">Iron ABC transporter permease</fullName>
    </submittedName>
</protein>
<dbReference type="PROSITE" id="PS50928">
    <property type="entry name" value="ABC_TM1"/>
    <property type="match status" value="2"/>
</dbReference>
<dbReference type="SUPFAM" id="SSF161098">
    <property type="entry name" value="MetI-like"/>
    <property type="match status" value="2"/>
</dbReference>
<proteinExistence type="inferred from homology"/>
<evidence type="ECO:0000256" key="1">
    <source>
        <dbReference type="ARBA" id="ARBA00004651"/>
    </source>
</evidence>
<dbReference type="InterPro" id="IPR035906">
    <property type="entry name" value="MetI-like_sf"/>
</dbReference>
<feature type="domain" description="ABC transmembrane type-1" evidence="8">
    <location>
        <begin position="347"/>
        <end position="554"/>
    </location>
</feature>
<evidence type="ECO:0000256" key="5">
    <source>
        <dbReference type="ARBA" id="ARBA00022989"/>
    </source>
</evidence>
<keyword evidence="10" id="KW-1185">Reference proteome</keyword>
<evidence type="ECO:0000313" key="10">
    <source>
        <dbReference type="Proteomes" id="UP000538931"/>
    </source>
</evidence>
<comment type="similarity">
    <text evidence="7">Belongs to the binding-protein-dependent transport system permease family.</text>
</comment>
<feature type="transmembrane region" description="Helical" evidence="7">
    <location>
        <begin position="307"/>
        <end position="331"/>
    </location>
</feature>
<comment type="subcellular location">
    <subcellularLocation>
        <location evidence="1 7">Cell membrane</location>
        <topology evidence="1 7">Multi-pass membrane protein</topology>
    </subcellularLocation>
</comment>
<feature type="transmembrane region" description="Helical" evidence="7">
    <location>
        <begin position="158"/>
        <end position="181"/>
    </location>
</feature>
<dbReference type="Gene3D" id="1.10.3720.10">
    <property type="entry name" value="MetI-like"/>
    <property type="match status" value="2"/>
</dbReference>
<organism evidence="9 10">
    <name type="scientific">Marinobacterium marinum</name>
    <dbReference type="NCBI Taxonomy" id="2756129"/>
    <lineage>
        <taxon>Bacteria</taxon>
        <taxon>Pseudomonadati</taxon>
        <taxon>Pseudomonadota</taxon>
        <taxon>Gammaproteobacteria</taxon>
        <taxon>Oceanospirillales</taxon>
        <taxon>Oceanospirillaceae</taxon>
        <taxon>Marinobacterium</taxon>
    </lineage>
</organism>
<gene>
    <name evidence="9" type="ORF">H1S06_03795</name>
</gene>
<dbReference type="Pfam" id="PF00528">
    <property type="entry name" value="BPD_transp_1"/>
    <property type="match status" value="2"/>
</dbReference>
<keyword evidence="4 7" id="KW-0812">Transmembrane</keyword>
<keyword evidence="2 7" id="KW-0813">Transport</keyword>
<feature type="transmembrane region" description="Helical" evidence="7">
    <location>
        <begin position="202"/>
        <end position="222"/>
    </location>
</feature>
<dbReference type="CDD" id="cd06261">
    <property type="entry name" value="TM_PBP2"/>
    <property type="match status" value="2"/>
</dbReference>
<dbReference type="Proteomes" id="UP000538931">
    <property type="component" value="Unassembled WGS sequence"/>
</dbReference>
<dbReference type="RefSeq" id="WP_181737405.1">
    <property type="nucleotide sequence ID" value="NZ_JACEMT010000036.1"/>
</dbReference>
<dbReference type="FunFam" id="1.10.3720.10:FF:000088">
    <property type="entry name" value="Iron(III) ABC transporter, permease protein"/>
    <property type="match status" value="1"/>
</dbReference>
<evidence type="ECO:0000256" key="3">
    <source>
        <dbReference type="ARBA" id="ARBA00022475"/>
    </source>
</evidence>
<evidence type="ECO:0000256" key="7">
    <source>
        <dbReference type="RuleBase" id="RU363032"/>
    </source>
</evidence>
<evidence type="ECO:0000256" key="6">
    <source>
        <dbReference type="ARBA" id="ARBA00023136"/>
    </source>
</evidence>